<comment type="caution">
    <text evidence="2">The sequence shown here is derived from an EMBL/GenBank/DDBJ whole genome shotgun (WGS) entry which is preliminary data.</text>
</comment>
<reference evidence="2 3" key="1">
    <citation type="journal article" date="2013" name="Nat. Commun.">
        <title>The evolution and pathogenic mechanisms of the rice sheath blight pathogen.</title>
        <authorList>
            <person name="Zheng A."/>
            <person name="Lin R."/>
            <person name="Xu L."/>
            <person name="Qin P."/>
            <person name="Tang C."/>
            <person name="Ai P."/>
            <person name="Zhang D."/>
            <person name="Liu Y."/>
            <person name="Sun Z."/>
            <person name="Feng H."/>
            <person name="Wang Y."/>
            <person name="Chen Y."/>
            <person name="Liang X."/>
            <person name="Fu R."/>
            <person name="Li Q."/>
            <person name="Zhang J."/>
            <person name="Yu X."/>
            <person name="Xie Z."/>
            <person name="Ding L."/>
            <person name="Guan P."/>
            <person name="Tang J."/>
            <person name="Liang Y."/>
            <person name="Wang S."/>
            <person name="Deng Q."/>
            <person name="Li S."/>
            <person name="Zhu J."/>
            <person name="Wang L."/>
            <person name="Liu H."/>
            <person name="Li P."/>
        </authorList>
    </citation>
    <scope>NUCLEOTIDE SEQUENCE [LARGE SCALE GENOMIC DNA]</scope>
    <source>
        <strain evidence="3">AG-1 IA</strain>
    </source>
</reference>
<protein>
    <submittedName>
        <fullName evidence="2">Uncharacterized protein</fullName>
    </submittedName>
</protein>
<evidence type="ECO:0000313" key="3">
    <source>
        <dbReference type="Proteomes" id="UP000011668"/>
    </source>
</evidence>
<dbReference type="AlphaFoldDB" id="L8WJZ7"/>
<feature type="compositionally biased region" description="Polar residues" evidence="1">
    <location>
        <begin position="13"/>
        <end position="25"/>
    </location>
</feature>
<gene>
    <name evidence="2" type="ORF">AG1IA_08844</name>
</gene>
<keyword evidence="3" id="KW-1185">Reference proteome</keyword>
<evidence type="ECO:0000313" key="2">
    <source>
        <dbReference type="EMBL" id="ELU37133.1"/>
    </source>
</evidence>
<feature type="region of interest" description="Disordered" evidence="1">
    <location>
        <begin position="13"/>
        <end position="40"/>
    </location>
</feature>
<sequence length="115" mass="12474">MVSVTGCYVRLPTSNYPPHSLNSKPVTFDKRQKPRKPSALASGARLNVYAPSFGMDLTRSVGPDGMASPVTETSSLVKAMAESTDPTWSSLITPDPIHNSLDDWKFSLTSFIASR</sequence>
<dbReference type="HOGENOM" id="CLU_2110615_0_0_1"/>
<evidence type="ECO:0000256" key="1">
    <source>
        <dbReference type="SAM" id="MobiDB-lite"/>
    </source>
</evidence>
<dbReference type="Proteomes" id="UP000011668">
    <property type="component" value="Unassembled WGS sequence"/>
</dbReference>
<name>L8WJZ7_THACA</name>
<organism evidence="2 3">
    <name type="scientific">Thanatephorus cucumeris (strain AG1-IA)</name>
    <name type="common">Rice sheath blight fungus</name>
    <name type="synonym">Rhizoctonia solani</name>
    <dbReference type="NCBI Taxonomy" id="983506"/>
    <lineage>
        <taxon>Eukaryota</taxon>
        <taxon>Fungi</taxon>
        <taxon>Dikarya</taxon>
        <taxon>Basidiomycota</taxon>
        <taxon>Agaricomycotina</taxon>
        <taxon>Agaricomycetes</taxon>
        <taxon>Cantharellales</taxon>
        <taxon>Ceratobasidiaceae</taxon>
        <taxon>Rhizoctonia</taxon>
        <taxon>Rhizoctonia solani AG-1</taxon>
    </lineage>
</organism>
<dbReference type="EMBL" id="AFRT01002852">
    <property type="protein sequence ID" value="ELU37133.1"/>
    <property type="molecule type" value="Genomic_DNA"/>
</dbReference>
<accession>L8WJZ7</accession>
<proteinExistence type="predicted"/>